<evidence type="ECO:0000313" key="2">
    <source>
        <dbReference type="EMBL" id="KKT52190.1"/>
    </source>
</evidence>
<protein>
    <submittedName>
        <fullName evidence="2">Uncharacterized protein</fullName>
    </submittedName>
</protein>
<dbReference type="Proteomes" id="UP000034006">
    <property type="component" value="Unassembled WGS sequence"/>
</dbReference>
<dbReference type="STRING" id="1618387.UW44_C0003G0033"/>
<keyword evidence="1" id="KW-0812">Transmembrane</keyword>
<sequence>MKKPIRKVIDYLALSLLVSSAIILILIFNGNKLFQTITIISVSLIYIIWGVIHHLREHTFYPQIILEYVLFALLGCVIVIGLL</sequence>
<reference evidence="2 3" key="1">
    <citation type="journal article" date="2015" name="Nature">
        <title>rRNA introns, odd ribosomes, and small enigmatic genomes across a large radiation of phyla.</title>
        <authorList>
            <person name="Brown C.T."/>
            <person name="Hug L.A."/>
            <person name="Thomas B.C."/>
            <person name="Sharon I."/>
            <person name="Castelle C.J."/>
            <person name="Singh A."/>
            <person name="Wilkins M.J."/>
            <person name="Williams K.H."/>
            <person name="Banfield J.F."/>
        </authorList>
    </citation>
    <scope>NUCLEOTIDE SEQUENCE [LARGE SCALE GENOMIC DNA]</scope>
</reference>
<accession>A0A0G1HZ24</accession>
<dbReference type="EMBL" id="LCIH01000003">
    <property type="protein sequence ID" value="KKT52190.1"/>
    <property type="molecule type" value="Genomic_DNA"/>
</dbReference>
<evidence type="ECO:0000313" key="3">
    <source>
        <dbReference type="Proteomes" id="UP000034006"/>
    </source>
</evidence>
<evidence type="ECO:0000256" key="1">
    <source>
        <dbReference type="SAM" id="Phobius"/>
    </source>
</evidence>
<proteinExistence type="predicted"/>
<feature type="transmembrane region" description="Helical" evidence="1">
    <location>
        <begin position="64"/>
        <end position="82"/>
    </location>
</feature>
<feature type="transmembrane region" description="Helical" evidence="1">
    <location>
        <begin position="34"/>
        <end position="52"/>
    </location>
</feature>
<name>A0A0G1HZ24_9BACT</name>
<keyword evidence="1" id="KW-0472">Membrane</keyword>
<dbReference type="AlphaFoldDB" id="A0A0G1HZ24"/>
<feature type="transmembrane region" description="Helical" evidence="1">
    <location>
        <begin position="9"/>
        <end position="28"/>
    </location>
</feature>
<keyword evidence="1" id="KW-1133">Transmembrane helix</keyword>
<gene>
    <name evidence="2" type="ORF">UW44_C0003G0033</name>
</gene>
<comment type="caution">
    <text evidence="2">The sequence shown here is derived from an EMBL/GenBank/DDBJ whole genome shotgun (WGS) entry which is preliminary data.</text>
</comment>
<organism evidence="2 3">
    <name type="scientific">Candidatus Collierbacteria bacterium GW2011_GWB2_44_22</name>
    <dbReference type="NCBI Taxonomy" id="1618387"/>
    <lineage>
        <taxon>Bacteria</taxon>
        <taxon>Candidatus Collieribacteriota</taxon>
    </lineage>
</organism>